<dbReference type="InterPro" id="IPR014729">
    <property type="entry name" value="Rossmann-like_a/b/a_fold"/>
</dbReference>
<dbReference type="Pfam" id="PF00582">
    <property type="entry name" value="Usp"/>
    <property type="match status" value="1"/>
</dbReference>
<dbReference type="PANTHER" id="PTHR46553:SF3">
    <property type="entry name" value="ADENINE NUCLEOTIDE ALPHA HYDROLASES-LIKE SUPERFAMILY PROTEIN"/>
    <property type="match status" value="1"/>
</dbReference>
<dbReference type="Proteomes" id="UP000032066">
    <property type="component" value="Unassembled WGS sequence"/>
</dbReference>
<organism evidence="3 4">
    <name type="scientific">Kitasatospora griseola</name>
    <name type="common">Streptomyces griseolosporeus</name>
    <dbReference type="NCBI Taxonomy" id="2064"/>
    <lineage>
        <taxon>Bacteria</taxon>
        <taxon>Bacillati</taxon>
        <taxon>Actinomycetota</taxon>
        <taxon>Actinomycetes</taxon>
        <taxon>Kitasatosporales</taxon>
        <taxon>Streptomycetaceae</taxon>
        <taxon>Kitasatospora</taxon>
    </lineage>
</organism>
<dbReference type="Gene3D" id="3.40.50.620">
    <property type="entry name" value="HUPs"/>
    <property type="match status" value="1"/>
</dbReference>
<evidence type="ECO:0000313" key="4">
    <source>
        <dbReference type="Proteomes" id="UP000032066"/>
    </source>
</evidence>
<proteinExistence type="inferred from homology"/>
<protein>
    <submittedName>
        <fullName evidence="3">Universal stress protein UspA</fullName>
    </submittedName>
</protein>
<name>A0A0D0PQ69_KITGR</name>
<sequence length="148" mass="15628">MVVSEGNEPRSIVVGVDGSASSRQALRWAARQAELTGAPLRAVLAWQLPPGYGMPVDFSDTDFEGQARRALEDSVAEALGEHLGVEVVLRVVQGHPAPVLIEETRDADLLVVGSHGRGAFAGMLLGSVSGHCAHHAPCPVLIVREPRP</sequence>
<evidence type="ECO:0000259" key="2">
    <source>
        <dbReference type="Pfam" id="PF00582"/>
    </source>
</evidence>
<dbReference type="PANTHER" id="PTHR46553">
    <property type="entry name" value="ADENINE NUCLEOTIDE ALPHA HYDROLASES-LIKE SUPERFAMILY PROTEIN"/>
    <property type="match status" value="1"/>
</dbReference>
<dbReference type="InterPro" id="IPR006016">
    <property type="entry name" value="UspA"/>
</dbReference>
<dbReference type="SUPFAM" id="SSF52402">
    <property type="entry name" value="Adenine nucleotide alpha hydrolases-like"/>
    <property type="match status" value="1"/>
</dbReference>
<keyword evidence="4" id="KW-1185">Reference proteome</keyword>
<feature type="domain" description="UspA" evidence="2">
    <location>
        <begin position="10"/>
        <end position="144"/>
    </location>
</feature>
<dbReference type="PRINTS" id="PR01438">
    <property type="entry name" value="UNVRSLSTRESS"/>
</dbReference>
<dbReference type="PATRIC" id="fig|2064.6.peg.2264"/>
<accession>A0A0D0PQ69</accession>
<reference evidence="3 4" key="1">
    <citation type="submission" date="2015-02" db="EMBL/GenBank/DDBJ databases">
        <title>Draft genome sequence of Kitasatospora griseola MF730-N6, a bafilomycin, terpentecin and satosporin producer.</title>
        <authorList>
            <person name="Arens J.C."/>
            <person name="Haltli B."/>
            <person name="Kerr R.G."/>
        </authorList>
    </citation>
    <scope>NUCLEOTIDE SEQUENCE [LARGE SCALE GENOMIC DNA]</scope>
    <source>
        <strain evidence="3 4">MF730-N6</strain>
    </source>
</reference>
<comment type="caution">
    <text evidence="3">The sequence shown here is derived from an EMBL/GenBank/DDBJ whole genome shotgun (WGS) entry which is preliminary data.</text>
</comment>
<dbReference type="STRING" id="2064.TR51_10595"/>
<dbReference type="AlphaFoldDB" id="A0A0D0PQ69"/>
<gene>
    <name evidence="3" type="ORF">TR51_10595</name>
</gene>
<comment type="similarity">
    <text evidence="1">Belongs to the universal stress protein A family.</text>
</comment>
<dbReference type="InterPro" id="IPR006015">
    <property type="entry name" value="Universal_stress_UspA"/>
</dbReference>
<dbReference type="EMBL" id="JXZB01000002">
    <property type="protein sequence ID" value="KIQ64659.1"/>
    <property type="molecule type" value="Genomic_DNA"/>
</dbReference>
<evidence type="ECO:0000313" key="3">
    <source>
        <dbReference type="EMBL" id="KIQ64659.1"/>
    </source>
</evidence>
<evidence type="ECO:0000256" key="1">
    <source>
        <dbReference type="ARBA" id="ARBA00008791"/>
    </source>
</evidence>